<accession>A0ABS2H7K8</accession>
<organism evidence="12 13">
    <name type="scientific">Paenibacillus rhizolycopersici</name>
    <dbReference type="NCBI Taxonomy" id="2780073"/>
    <lineage>
        <taxon>Bacteria</taxon>
        <taxon>Bacillati</taxon>
        <taxon>Bacillota</taxon>
        <taxon>Bacilli</taxon>
        <taxon>Bacillales</taxon>
        <taxon>Paenibacillaceae</taxon>
        <taxon>Paenibacillus</taxon>
    </lineage>
</organism>
<feature type="domain" description="DesK/YvfT N-terminal" evidence="11">
    <location>
        <begin position="7"/>
        <end position="149"/>
    </location>
</feature>
<reference evidence="12 13" key="1">
    <citation type="submission" date="2021-01" db="EMBL/GenBank/DDBJ databases">
        <title>Paenibacillus sp.nov. isolated from the rhizosphere soil of tomato plant.</title>
        <authorList>
            <person name="Thin K.K."/>
            <person name="Zhang X."/>
            <person name="He S."/>
        </authorList>
    </citation>
    <scope>NUCLEOTIDE SEQUENCE [LARGE SCALE GENOMIC DNA]</scope>
    <source>
        <strain evidence="12 13">DXFW5</strain>
    </source>
</reference>
<dbReference type="EMBL" id="JADCNN020000006">
    <property type="protein sequence ID" value="MBM6995835.1"/>
    <property type="molecule type" value="Genomic_DNA"/>
</dbReference>
<keyword evidence="8" id="KW-1133">Transmembrane helix</keyword>
<feature type="region of interest" description="Disordered" evidence="7">
    <location>
        <begin position="366"/>
        <end position="388"/>
    </location>
</feature>
<keyword evidence="6" id="KW-0175">Coiled coil</keyword>
<dbReference type="EC" id="2.7.13.3" evidence="2"/>
<keyword evidence="13" id="KW-1185">Reference proteome</keyword>
<evidence type="ECO:0000259" key="10">
    <source>
        <dbReference type="Pfam" id="PF07730"/>
    </source>
</evidence>
<dbReference type="Gene3D" id="3.30.565.10">
    <property type="entry name" value="Histidine kinase-like ATPase, C-terminal domain"/>
    <property type="match status" value="1"/>
</dbReference>
<dbReference type="InterPro" id="IPR003594">
    <property type="entry name" value="HATPase_dom"/>
</dbReference>
<keyword evidence="8" id="KW-0812">Transmembrane</keyword>
<dbReference type="CDD" id="cd16917">
    <property type="entry name" value="HATPase_UhpB-NarQ-NarX-like"/>
    <property type="match status" value="1"/>
</dbReference>
<evidence type="ECO:0000256" key="1">
    <source>
        <dbReference type="ARBA" id="ARBA00000085"/>
    </source>
</evidence>
<evidence type="ECO:0000313" key="12">
    <source>
        <dbReference type="EMBL" id="MBM6995835.1"/>
    </source>
</evidence>
<feature type="transmembrane region" description="Helical" evidence="8">
    <location>
        <begin position="129"/>
        <end position="150"/>
    </location>
</feature>
<feature type="transmembrane region" description="Helical" evidence="8">
    <location>
        <begin position="64"/>
        <end position="85"/>
    </location>
</feature>
<evidence type="ECO:0000256" key="8">
    <source>
        <dbReference type="SAM" id="Phobius"/>
    </source>
</evidence>
<dbReference type="InterPro" id="IPR011712">
    <property type="entry name" value="Sig_transdc_His_kin_sub3_dim/P"/>
</dbReference>
<keyword evidence="4 12" id="KW-0418">Kinase</keyword>
<dbReference type="Pfam" id="PF07730">
    <property type="entry name" value="HisKA_3"/>
    <property type="match status" value="1"/>
</dbReference>
<protein>
    <recommendedName>
        <fullName evidence="2">histidine kinase</fullName>
        <ecNumber evidence="2">2.7.13.3</ecNumber>
    </recommendedName>
</protein>
<gene>
    <name evidence="12" type="ORF">IM700_009165</name>
</gene>
<keyword evidence="5" id="KW-0902">Two-component regulatory system</keyword>
<dbReference type="Pfam" id="PF23540">
    <property type="entry name" value="DesK_N"/>
    <property type="match status" value="1"/>
</dbReference>
<dbReference type="InterPro" id="IPR050482">
    <property type="entry name" value="Sensor_HK_TwoCompSys"/>
</dbReference>
<dbReference type="GO" id="GO:0016301">
    <property type="term" value="F:kinase activity"/>
    <property type="evidence" value="ECO:0007669"/>
    <property type="project" value="UniProtKB-KW"/>
</dbReference>
<dbReference type="RefSeq" id="WP_193417289.1">
    <property type="nucleotide sequence ID" value="NZ_JADCNN020000006.1"/>
</dbReference>
<keyword evidence="8" id="KW-0472">Membrane</keyword>
<feature type="domain" description="Signal transduction histidine kinase subgroup 3 dimerisation and phosphoacceptor" evidence="10">
    <location>
        <begin position="178"/>
        <end position="242"/>
    </location>
</feature>
<comment type="caution">
    <text evidence="12">The sequence shown here is derived from an EMBL/GenBank/DDBJ whole genome shotgun (WGS) entry which is preliminary data.</text>
</comment>
<feature type="transmembrane region" description="Helical" evidence="8">
    <location>
        <begin position="39"/>
        <end position="58"/>
    </location>
</feature>
<name>A0ABS2H7K8_9BACL</name>
<evidence type="ECO:0000256" key="2">
    <source>
        <dbReference type="ARBA" id="ARBA00012438"/>
    </source>
</evidence>
<feature type="coiled-coil region" evidence="6">
    <location>
        <begin position="156"/>
        <end position="183"/>
    </location>
</feature>
<evidence type="ECO:0000256" key="3">
    <source>
        <dbReference type="ARBA" id="ARBA00022679"/>
    </source>
</evidence>
<dbReference type="Pfam" id="PF02518">
    <property type="entry name" value="HATPase_c"/>
    <property type="match status" value="1"/>
</dbReference>
<proteinExistence type="predicted"/>
<dbReference type="SUPFAM" id="SSF55874">
    <property type="entry name" value="ATPase domain of HSP90 chaperone/DNA topoisomerase II/histidine kinase"/>
    <property type="match status" value="1"/>
</dbReference>
<feature type="domain" description="Histidine kinase/HSP90-like ATPase" evidence="9">
    <location>
        <begin position="283"/>
        <end position="395"/>
    </location>
</feature>
<comment type="catalytic activity">
    <reaction evidence="1">
        <text>ATP + protein L-histidine = ADP + protein N-phospho-L-histidine.</text>
        <dbReference type="EC" id="2.7.13.3"/>
    </reaction>
</comment>
<evidence type="ECO:0000256" key="4">
    <source>
        <dbReference type="ARBA" id="ARBA00022777"/>
    </source>
</evidence>
<dbReference type="InterPro" id="IPR036890">
    <property type="entry name" value="HATPase_C_sf"/>
</dbReference>
<evidence type="ECO:0000259" key="11">
    <source>
        <dbReference type="Pfam" id="PF23540"/>
    </source>
</evidence>
<evidence type="ECO:0000256" key="6">
    <source>
        <dbReference type="SAM" id="Coils"/>
    </source>
</evidence>
<evidence type="ECO:0000256" key="5">
    <source>
        <dbReference type="ARBA" id="ARBA00023012"/>
    </source>
</evidence>
<evidence type="ECO:0000256" key="7">
    <source>
        <dbReference type="SAM" id="MobiDB-lite"/>
    </source>
</evidence>
<dbReference type="InterPro" id="IPR056374">
    <property type="entry name" value="DesK/YvfT_N"/>
</dbReference>
<dbReference type="PANTHER" id="PTHR24421:SF63">
    <property type="entry name" value="SENSOR HISTIDINE KINASE DESK"/>
    <property type="match status" value="1"/>
</dbReference>
<dbReference type="Proteomes" id="UP001516620">
    <property type="component" value="Unassembled WGS sequence"/>
</dbReference>
<sequence>MRFGKFELFPKKYGWFPYIWPIYLALPIVNIRGEEGVKLFIGCAMIALFAVTYRQLYWATGQTFNLWLALQLGLILALCAFYSPYNFYLGFFTSNFIGWYTDHKKFNIAISCFAAVELLSLLIGSRDLLVTDLPFLVPFLLIMLVMPYGIRSMARRQHLEQELDRANEQIKELIKREERMRIARDLHDTLGHTLSLITLKSQLVEKLAGKDSERAQAEAREIQRTSRAALRQVRELVSDMRTITVAEALAEAGEILRAADIAFDVEGDPRLTGVSDLTQNIVSLCIKEAVTNIVKHSRATRCSVTVEIAPAEVRLQIEDNGIGLAARNAGDGDGNGDGPFTPPGDSVAGNGLKGMAERLSLIDGALTVGPGVPGRSDTPESGSRRGTRLRIAIPLIVKEANKEGETA</sequence>
<keyword evidence="3" id="KW-0808">Transferase</keyword>
<feature type="transmembrane region" description="Helical" evidence="8">
    <location>
        <begin position="15"/>
        <end position="32"/>
    </location>
</feature>
<dbReference type="Gene3D" id="1.20.5.1930">
    <property type="match status" value="1"/>
</dbReference>
<evidence type="ECO:0000313" key="13">
    <source>
        <dbReference type="Proteomes" id="UP001516620"/>
    </source>
</evidence>
<dbReference type="PANTHER" id="PTHR24421">
    <property type="entry name" value="NITRATE/NITRITE SENSOR PROTEIN NARX-RELATED"/>
    <property type="match status" value="1"/>
</dbReference>
<feature type="transmembrane region" description="Helical" evidence="8">
    <location>
        <begin position="106"/>
        <end position="123"/>
    </location>
</feature>
<evidence type="ECO:0000259" key="9">
    <source>
        <dbReference type="Pfam" id="PF02518"/>
    </source>
</evidence>